<feature type="transmembrane region" description="Helical" evidence="7">
    <location>
        <begin position="12"/>
        <end position="36"/>
    </location>
</feature>
<feature type="transmembrane region" description="Helical" evidence="7">
    <location>
        <begin position="48"/>
        <end position="69"/>
    </location>
</feature>
<dbReference type="GO" id="GO:0009055">
    <property type="term" value="F:electron transfer activity"/>
    <property type="evidence" value="ECO:0007669"/>
    <property type="project" value="TreeGrafter"/>
</dbReference>
<keyword evidence="3" id="KW-1003">Cell membrane</keyword>
<accession>A0A098TQ53</accession>
<dbReference type="GO" id="GO:0070069">
    <property type="term" value="C:cytochrome complex"/>
    <property type="evidence" value="ECO:0007669"/>
    <property type="project" value="TreeGrafter"/>
</dbReference>
<evidence type="ECO:0000256" key="7">
    <source>
        <dbReference type="SAM" id="Phobius"/>
    </source>
</evidence>
<dbReference type="Proteomes" id="UP000030170">
    <property type="component" value="Unassembled WGS sequence"/>
</dbReference>
<keyword evidence="5 7" id="KW-1133">Transmembrane helix</keyword>
<evidence type="ECO:0000256" key="2">
    <source>
        <dbReference type="ARBA" id="ARBA00007543"/>
    </source>
</evidence>
<proteinExistence type="inferred from homology"/>
<gene>
    <name evidence="8" type="ORF">DO97_00245</name>
</gene>
<comment type="caution">
    <text evidence="8">The sequence shown here is derived from an EMBL/GenBank/DDBJ whole genome shotgun (WGS) entry which is preliminary data.</text>
</comment>
<evidence type="ECO:0000313" key="8">
    <source>
        <dbReference type="EMBL" id="KGF74002.1"/>
    </source>
</evidence>
<keyword evidence="4 7" id="KW-0812">Transmembrane</keyword>
<dbReference type="Pfam" id="PF02322">
    <property type="entry name" value="Cyt_bd_oxida_II"/>
    <property type="match status" value="1"/>
</dbReference>
<comment type="subcellular location">
    <subcellularLocation>
        <location evidence="1">Cell membrane</location>
        <topology evidence="1">Multi-pass membrane protein</topology>
    </subcellularLocation>
</comment>
<keyword evidence="6 7" id="KW-0472">Membrane</keyword>
<name>A0A098TQ53_9CYAN</name>
<dbReference type="GO" id="GO:0016682">
    <property type="term" value="F:oxidoreductase activity, acting on diphenols and related substances as donors, oxygen as acceptor"/>
    <property type="evidence" value="ECO:0007669"/>
    <property type="project" value="TreeGrafter"/>
</dbReference>
<comment type="similarity">
    <text evidence="2">Belongs to the cytochrome ubiquinol oxidase subunit 2 family.</text>
</comment>
<evidence type="ECO:0000313" key="9">
    <source>
        <dbReference type="Proteomes" id="UP000030170"/>
    </source>
</evidence>
<evidence type="ECO:0000256" key="4">
    <source>
        <dbReference type="ARBA" id="ARBA00022692"/>
    </source>
</evidence>
<dbReference type="PANTHER" id="PTHR43141">
    <property type="entry name" value="CYTOCHROME BD2 SUBUNIT II"/>
    <property type="match status" value="1"/>
</dbReference>
<evidence type="ECO:0000256" key="3">
    <source>
        <dbReference type="ARBA" id="ARBA00022475"/>
    </source>
</evidence>
<protein>
    <submittedName>
        <fullName evidence="8">Uncharacterized protein</fullName>
    </submittedName>
</protein>
<dbReference type="GO" id="GO:0005886">
    <property type="term" value="C:plasma membrane"/>
    <property type="evidence" value="ECO:0007669"/>
    <property type="project" value="UniProtKB-SubCell"/>
</dbReference>
<evidence type="ECO:0000256" key="6">
    <source>
        <dbReference type="ARBA" id="ARBA00023136"/>
    </source>
</evidence>
<reference evidence="8 9" key="1">
    <citation type="journal article" date="2014" name="Mol. Ecol.">
        <title>Evolution of Synechococcus.</title>
        <authorList>
            <person name="Dvorak P."/>
            <person name="Casamatta D."/>
            <person name="Hasler P."/>
            <person name="Poulickova A."/>
            <person name="Ondrej V."/>
            <person name="Sanges R."/>
        </authorList>
    </citation>
    <scope>NUCLEOTIDE SEQUENCE [LARGE SCALE GENOMIC DNA]</scope>
    <source>
        <strain evidence="8 9">CAUP A 1101</strain>
    </source>
</reference>
<dbReference type="AlphaFoldDB" id="A0A098TQ53"/>
<sequence>MMEALFGAFPLAYATILNALYIPIFMMIFWLIFRAVAFEFREHSEGKFLWNFAFGAGSFMAALGQGFALGSVIEGITVNEAGHFIGSTWDWLDWRSLQCPDSGCRNSSWISSATNAGD</sequence>
<evidence type="ECO:0000256" key="5">
    <source>
        <dbReference type="ARBA" id="ARBA00022989"/>
    </source>
</evidence>
<evidence type="ECO:0000256" key="1">
    <source>
        <dbReference type="ARBA" id="ARBA00004651"/>
    </source>
</evidence>
<dbReference type="STRING" id="1497020.DO97_00245"/>
<dbReference type="InterPro" id="IPR003317">
    <property type="entry name" value="Cyt-d_oxidase_su2"/>
</dbReference>
<dbReference type="GO" id="GO:0019646">
    <property type="term" value="P:aerobic electron transport chain"/>
    <property type="evidence" value="ECO:0007669"/>
    <property type="project" value="TreeGrafter"/>
</dbReference>
<dbReference type="EMBL" id="JJML01000001">
    <property type="protein sequence ID" value="KGF74002.1"/>
    <property type="molecule type" value="Genomic_DNA"/>
</dbReference>
<keyword evidence="9" id="KW-1185">Reference proteome</keyword>
<organism evidence="8 9">
    <name type="scientific">Neosynechococcus sphagnicola sy1</name>
    <dbReference type="NCBI Taxonomy" id="1497020"/>
    <lineage>
        <taxon>Bacteria</taxon>
        <taxon>Bacillati</taxon>
        <taxon>Cyanobacteriota</taxon>
        <taxon>Cyanophyceae</taxon>
        <taxon>Neosynechococcales</taxon>
        <taxon>Neosynechococcaceae</taxon>
        <taxon>Neosynechococcus</taxon>
    </lineage>
</organism>
<dbReference type="PANTHER" id="PTHR43141:SF4">
    <property type="entry name" value="CYTOCHROME BD2 SUBUNIT II"/>
    <property type="match status" value="1"/>
</dbReference>